<evidence type="ECO:0000313" key="2">
    <source>
        <dbReference type="EMBL" id="STP19131.1"/>
    </source>
</evidence>
<dbReference type="GO" id="GO:0016757">
    <property type="term" value="F:glycosyltransferase activity"/>
    <property type="evidence" value="ECO:0007669"/>
    <property type="project" value="TreeGrafter"/>
</dbReference>
<keyword evidence="1 2" id="KW-0808">Transferase</keyword>
<organism evidence="2 3">
    <name type="scientific">Escherichia coli</name>
    <dbReference type="NCBI Taxonomy" id="562"/>
    <lineage>
        <taxon>Bacteria</taxon>
        <taxon>Pseudomonadati</taxon>
        <taxon>Pseudomonadota</taxon>
        <taxon>Gammaproteobacteria</taxon>
        <taxon>Enterobacterales</taxon>
        <taxon>Enterobacteriaceae</taxon>
        <taxon>Escherichia</taxon>
    </lineage>
</organism>
<reference evidence="2 3" key="1">
    <citation type="submission" date="2018-06" db="EMBL/GenBank/DDBJ databases">
        <authorList>
            <consortium name="Pathogen Informatics"/>
            <person name="Doyle S."/>
        </authorList>
    </citation>
    <scope>NUCLEOTIDE SEQUENCE [LARGE SCALE GENOMIC DNA]</scope>
    <source>
        <strain evidence="2 3">NCTC9075</strain>
    </source>
</reference>
<dbReference type="EMBL" id="UGEM01000004">
    <property type="protein sequence ID" value="STP19131.1"/>
    <property type="molecule type" value="Genomic_DNA"/>
</dbReference>
<dbReference type="AlphaFoldDB" id="A0A2T3TG12"/>
<evidence type="ECO:0000256" key="1">
    <source>
        <dbReference type="ARBA" id="ARBA00022679"/>
    </source>
</evidence>
<protein>
    <submittedName>
        <fullName evidence="2">Putative glycosyltransferase</fullName>
    </submittedName>
</protein>
<dbReference type="Pfam" id="PF13692">
    <property type="entry name" value="Glyco_trans_1_4"/>
    <property type="match status" value="1"/>
</dbReference>
<dbReference type="Proteomes" id="UP000254181">
    <property type="component" value="Unassembled WGS sequence"/>
</dbReference>
<dbReference type="Gene3D" id="3.40.50.2000">
    <property type="entry name" value="Glycogen Phosphorylase B"/>
    <property type="match status" value="1"/>
</dbReference>
<dbReference type="GO" id="GO:0009103">
    <property type="term" value="P:lipopolysaccharide biosynthetic process"/>
    <property type="evidence" value="ECO:0007669"/>
    <property type="project" value="TreeGrafter"/>
</dbReference>
<gene>
    <name evidence="2" type="primary">wbaD</name>
    <name evidence="2" type="ORF">NCTC9075_02600</name>
</gene>
<sequence>MTKIVVVSTAPIFPTNNGYKSSVLGRIDELLNEDNEVVLIEINLENVTEKKDELIPTRFNNIQRYEVKKISRSFIAELQILFDIRTRYEQLFSSADIRDNIKKIIDLEKPSIIIAESIWALQALPIEISARIHCVIHDVATDFFKEMFVSHNEVVRKILFFNDYLKLKITEENIIKRLRVEQFIFLTEEDKCWYKTRYNIDEGCCSLASNHLYVEKIKRTINFQTPFLLIPGSIEFSQNFYGLNWFIKNIYPGLNRKIRIVVTGKASDKKIKMLNCGEEITFTGELDFSTYNKLSSTCLCVIAPITTGTGIKIKILEAVQKGIPVLTTKFASKGICSDLCFYCEEDTDTNFVNLINSFLETTLRVQE</sequence>
<accession>A0A2T3TG12</accession>
<dbReference type="RefSeq" id="WP_001681956.1">
    <property type="nucleotide sequence ID" value="NZ_AP021963.1"/>
</dbReference>
<dbReference type="PANTHER" id="PTHR46401:SF2">
    <property type="entry name" value="GLYCOSYLTRANSFERASE WBBK-RELATED"/>
    <property type="match status" value="1"/>
</dbReference>
<name>A0A2T3TG12_ECOLX</name>
<dbReference type="SUPFAM" id="SSF53756">
    <property type="entry name" value="UDP-Glycosyltransferase/glycogen phosphorylase"/>
    <property type="match status" value="1"/>
</dbReference>
<dbReference type="PANTHER" id="PTHR46401">
    <property type="entry name" value="GLYCOSYLTRANSFERASE WBBK-RELATED"/>
    <property type="match status" value="1"/>
</dbReference>
<evidence type="ECO:0000313" key="3">
    <source>
        <dbReference type="Proteomes" id="UP000254181"/>
    </source>
</evidence>
<proteinExistence type="predicted"/>